<accession>A0ABW5B628</accession>
<dbReference type="InterPro" id="IPR024775">
    <property type="entry name" value="DinB-like"/>
</dbReference>
<evidence type="ECO:0000259" key="1">
    <source>
        <dbReference type="Pfam" id="PF12867"/>
    </source>
</evidence>
<dbReference type="Pfam" id="PF12867">
    <property type="entry name" value="DinB_2"/>
    <property type="match status" value="1"/>
</dbReference>
<dbReference type="EMBL" id="JBHUIV010000010">
    <property type="protein sequence ID" value="MFD2201090.1"/>
    <property type="molecule type" value="Genomic_DNA"/>
</dbReference>
<feature type="domain" description="DinB-like" evidence="1">
    <location>
        <begin position="18"/>
        <end position="169"/>
    </location>
</feature>
<evidence type="ECO:0000313" key="2">
    <source>
        <dbReference type="EMBL" id="MFD2201090.1"/>
    </source>
</evidence>
<comment type="caution">
    <text evidence="2">The sequence shown here is derived from an EMBL/GenBank/DDBJ whole genome shotgun (WGS) entry which is preliminary data.</text>
</comment>
<evidence type="ECO:0000313" key="3">
    <source>
        <dbReference type="Proteomes" id="UP001597414"/>
    </source>
</evidence>
<reference evidence="3" key="1">
    <citation type="journal article" date="2019" name="Int. J. Syst. Evol. Microbiol.">
        <title>The Global Catalogue of Microorganisms (GCM) 10K type strain sequencing project: providing services to taxonomists for standard genome sequencing and annotation.</title>
        <authorList>
            <consortium name="The Broad Institute Genomics Platform"/>
            <consortium name="The Broad Institute Genome Sequencing Center for Infectious Disease"/>
            <person name="Wu L."/>
            <person name="Ma J."/>
        </authorList>
    </citation>
    <scope>NUCLEOTIDE SEQUENCE [LARGE SCALE GENOMIC DNA]</scope>
    <source>
        <strain evidence="3">KCTC 19812</strain>
    </source>
</reference>
<name>A0ABW5B628_9BACT</name>
<dbReference type="RefSeq" id="WP_380800987.1">
    <property type="nucleotide sequence ID" value="NZ_JBHUIV010000010.1"/>
</dbReference>
<protein>
    <submittedName>
        <fullName evidence="2">DinB family protein</fullName>
    </submittedName>
</protein>
<keyword evidence="3" id="KW-1185">Reference proteome</keyword>
<proteinExistence type="predicted"/>
<organism evidence="2 3">
    <name type="scientific">Shivajiella indica</name>
    <dbReference type="NCBI Taxonomy" id="872115"/>
    <lineage>
        <taxon>Bacteria</taxon>
        <taxon>Pseudomonadati</taxon>
        <taxon>Bacteroidota</taxon>
        <taxon>Cytophagia</taxon>
        <taxon>Cytophagales</taxon>
        <taxon>Cyclobacteriaceae</taxon>
        <taxon>Shivajiella</taxon>
    </lineage>
</organism>
<dbReference type="SUPFAM" id="SSF109854">
    <property type="entry name" value="DinB/YfiT-like putative metalloenzymes"/>
    <property type="match status" value="1"/>
</dbReference>
<dbReference type="InterPro" id="IPR034660">
    <property type="entry name" value="DinB/YfiT-like"/>
</dbReference>
<dbReference type="Proteomes" id="UP001597414">
    <property type="component" value="Unassembled WGS sequence"/>
</dbReference>
<dbReference type="Gene3D" id="1.20.120.450">
    <property type="entry name" value="dinb family like domain"/>
    <property type="match status" value="1"/>
</dbReference>
<gene>
    <name evidence="2" type="ORF">ACFSKV_05905</name>
</gene>
<sequence>MNWEQELDEISQKVKIQFGNLEKEKLFQKPNENSWSIAENIHHLIQVNESYFPIFSRLQKGDLPQAFIGKFSFFRNLFGNMIYQSVSDGGKKKVRTFPLWEPKATEQYEDILQKFFDQQEVLKLWIRQLKPWIEKEEVIHSPANKIIVYTLPKALDIIVAHEKRHLDQALNAKVSLN</sequence>